<accession>A0A411YL98</accession>
<dbReference type="InterPro" id="IPR041916">
    <property type="entry name" value="Anti_sigma_zinc_sf"/>
</dbReference>
<dbReference type="Pfam" id="PF13490">
    <property type="entry name" value="zf-HC2"/>
    <property type="match status" value="1"/>
</dbReference>
<gene>
    <name evidence="2" type="ORF">ER308_06355</name>
</gene>
<reference evidence="2 3" key="1">
    <citation type="submission" date="2019-01" db="EMBL/GenBank/DDBJ databases">
        <title>Egibacter rhizosphaerae EGI 80759T.</title>
        <authorList>
            <person name="Chen D.-D."/>
            <person name="Tian Y."/>
            <person name="Jiao J.-Y."/>
            <person name="Zhang X.-T."/>
            <person name="Zhang Y.-G."/>
            <person name="Zhang Y."/>
            <person name="Xiao M."/>
            <person name="Shu W.-S."/>
            <person name="Li W.-J."/>
        </authorList>
    </citation>
    <scope>NUCLEOTIDE SEQUENCE [LARGE SCALE GENOMIC DNA]</scope>
    <source>
        <strain evidence="2 3">EGI 80759</strain>
    </source>
</reference>
<organism evidence="2 3">
    <name type="scientific">Egibacter rhizosphaerae</name>
    <dbReference type="NCBI Taxonomy" id="1670831"/>
    <lineage>
        <taxon>Bacteria</taxon>
        <taxon>Bacillati</taxon>
        <taxon>Actinomycetota</taxon>
        <taxon>Nitriliruptoria</taxon>
        <taxon>Egibacterales</taxon>
        <taxon>Egibacteraceae</taxon>
        <taxon>Egibacter</taxon>
    </lineage>
</organism>
<dbReference type="KEGG" id="erz:ER308_06355"/>
<dbReference type="Proteomes" id="UP000291469">
    <property type="component" value="Chromosome"/>
</dbReference>
<evidence type="ECO:0000313" key="2">
    <source>
        <dbReference type="EMBL" id="QBI21941.1"/>
    </source>
</evidence>
<evidence type="ECO:0000313" key="3">
    <source>
        <dbReference type="Proteomes" id="UP000291469"/>
    </source>
</evidence>
<dbReference type="EMBL" id="CP036402">
    <property type="protein sequence ID" value="QBI21941.1"/>
    <property type="molecule type" value="Genomic_DNA"/>
</dbReference>
<evidence type="ECO:0000259" key="1">
    <source>
        <dbReference type="Pfam" id="PF13490"/>
    </source>
</evidence>
<proteinExistence type="predicted"/>
<protein>
    <submittedName>
        <fullName evidence="2">Zf-HC2 domain-containing protein</fullName>
    </submittedName>
</protein>
<keyword evidence="3" id="KW-1185">Reference proteome</keyword>
<dbReference type="InterPro" id="IPR027383">
    <property type="entry name" value="Znf_put"/>
</dbReference>
<name>A0A411YL98_9ACTN</name>
<feature type="domain" description="Putative zinc-finger" evidence="1">
    <location>
        <begin position="3"/>
        <end position="36"/>
    </location>
</feature>
<sequence>MGCQDAVAQLWDFLDQGLDGVDREQLEAHLAFCRRCCGELEFARELRRLLASRTESHLPPDVHERLDALIDGFAESQGRGTEP</sequence>
<dbReference type="AlphaFoldDB" id="A0A411YL98"/>
<dbReference type="Gene3D" id="1.10.10.1320">
    <property type="entry name" value="Anti-sigma factor, zinc-finger domain"/>
    <property type="match status" value="1"/>
</dbReference>
<dbReference type="OrthoDB" id="153510at2"/>